<evidence type="ECO:0000313" key="2">
    <source>
        <dbReference type="Proteomes" id="UP000800035"/>
    </source>
</evidence>
<sequence>MAAPAGCSHTFRMVKSDTDIIQWNCNQCHSGPHPYIYECTTCKLKCCRPCSSKSK</sequence>
<reference evidence="1" key="1">
    <citation type="journal article" date="2020" name="Stud. Mycol.">
        <title>101 Dothideomycetes genomes: a test case for predicting lifestyles and emergence of pathogens.</title>
        <authorList>
            <person name="Haridas S."/>
            <person name="Albert R."/>
            <person name="Binder M."/>
            <person name="Bloem J."/>
            <person name="Labutti K."/>
            <person name="Salamov A."/>
            <person name="Andreopoulos B."/>
            <person name="Baker S."/>
            <person name="Barry K."/>
            <person name="Bills G."/>
            <person name="Bluhm B."/>
            <person name="Cannon C."/>
            <person name="Castanera R."/>
            <person name="Culley D."/>
            <person name="Daum C."/>
            <person name="Ezra D."/>
            <person name="Gonzalez J."/>
            <person name="Henrissat B."/>
            <person name="Kuo A."/>
            <person name="Liang C."/>
            <person name="Lipzen A."/>
            <person name="Lutzoni F."/>
            <person name="Magnuson J."/>
            <person name="Mondo S."/>
            <person name="Nolan M."/>
            <person name="Ohm R."/>
            <person name="Pangilinan J."/>
            <person name="Park H.-J."/>
            <person name="Ramirez L."/>
            <person name="Alfaro M."/>
            <person name="Sun H."/>
            <person name="Tritt A."/>
            <person name="Yoshinaga Y."/>
            <person name="Zwiers L.-H."/>
            <person name="Turgeon B."/>
            <person name="Goodwin S."/>
            <person name="Spatafora J."/>
            <person name="Crous P."/>
            <person name="Grigoriev I."/>
        </authorList>
    </citation>
    <scope>NUCLEOTIDE SEQUENCE</scope>
    <source>
        <strain evidence="1">CBS 675.92</strain>
    </source>
</reference>
<name>A0A6A5TLB6_9PLEO</name>
<dbReference type="EMBL" id="ML977033">
    <property type="protein sequence ID" value="KAF1949737.1"/>
    <property type="molecule type" value="Genomic_DNA"/>
</dbReference>
<dbReference type="OrthoDB" id="4596934at2759"/>
<organism evidence="1 2">
    <name type="scientific">Byssothecium circinans</name>
    <dbReference type="NCBI Taxonomy" id="147558"/>
    <lineage>
        <taxon>Eukaryota</taxon>
        <taxon>Fungi</taxon>
        <taxon>Dikarya</taxon>
        <taxon>Ascomycota</taxon>
        <taxon>Pezizomycotina</taxon>
        <taxon>Dothideomycetes</taxon>
        <taxon>Pleosporomycetidae</taxon>
        <taxon>Pleosporales</taxon>
        <taxon>Massarineae</taxon>
        <taxon>Massarinaceae</taxon>
        <taxon>Byssothecium</taxon>
    </lineage>
</organism>
<gene>
    <name evidence="1" type="ORF">CC80DRAFT_254732</name>
</gene>
<dbReference type="AlphaFoldDB" id="A0A6A5TLB6"/>
<evidence type="ECO:0000313" key="1">
    <source>
        <dbReference type="EMBL" id="KAF1949737.1"/>
    </source>
</evidence>
<dbReference type="Proteomes" id="UP000800035">
    <property type="component" value="Unassembled WGS sequence"/>
</dbReference>
<proteinExistence type="predicted"/>
<protein>
    <submittedName>
        <fullName evidence="1">Uncharacterized protein</fullName>
    </submittedName>
</protein>
<accession>A0A6A5TLB6</accession>
<keyword evidence="2" id="KW-1185">Reference proteome</keyword>